<dbReference type="EMBL" id="FPHE01000096">
    <property type="protein sequence ID" value="SFV60387.1"/>
    <property type="molecule type" value="Genomic_DNA"/>
</dbReference>
<proteinExistence type="predicted"/>
<keyword evidence="1" id="KW-0472">Membrane</keyword>
<dbReference type="InterPro" id="IPR002035">
    <property type="entry name" value="VWF_A"/>
</dbReference>
<dbReference type="Gene3D" id="3.40.50.410">
    <property type="entry name" value="von Willebrand factor, type A domain"/>
    <property type="match status" value="1"/>
</dbReference>
<evidence type="ECO:0000259" key="2">
    <source>
        <dbReference type="PROSITE" id="PS50234"/>
    </source>
</evidence>
<dbReference type="SMART" id="SM00327">
    <property type="entry name" value="VWA"/>
    <property type="match status" value="1"/>
</dbReference>
<feature type="domain" description="VWFA" evidence="2">
    <location>
        <begin position="84"/>
        <end position="262"/>
    </location>
</feature>
<keyword evidence="1" id="KW-0812">Transmembrane</keyword>
<feature type="transmembrane region" description="Helical" evidence="1">
    <location>
        <begin position="48"/>
        <end position="71"/>
    </location>
</feature>
<dbReference type="AlphaFoldDB" id="A0A1W1C3U3"/>
<dbReference type="SUPFAM" id="SSF53300">
    <property type="entry name" value="vWA-like"/>
    <property type="match status" value="1"/>
</dbReference>
<dbReference type="Pfam" id="PF00092">
    <property type="entry name" value="VWA"/>
    <property type="match status" value="1"/>
</dbReference>
<reference evidence="3" key="1">
    <citation type="submission" date="2016-10" db="EMBL/GenBank/DDBJ databases">
        <authorList>
            <person name="de Groot N.N."/>
        </authorList>
    </citation>
    <scope>NUCLEOTIDE SEQUENCE</scope>
</reference>
<evidence type="ECO:0000313" key="3">
    <source>
        <dbReference type="EMBL" id="SFV60387.1"/>
    </source>
</evidence>
<dbReference type="PROSITE" id="PS50234">
    <property type="entry name" value="VWFA"/>
    <property type="match status" value="1"/>
</dbReference>
<protein>
    <submittedName>
        <fullName evidence="3">Uncharacterized protein containing a von Willebrand factor type A (VWA) domain</fullName>
    </submittedName>
</protein>
<dbReference type="PANTHER" id="PTHR22550:SF18">
    <property type="entry name" value="VWFA DOMAIN-CONTAINING PROTEIN"/>
    <property type="match status" value="1"/>
</dbReference>
<feature type="transmembrane region" description="Helical" evidence="1">
    <location>
        <begin position="6"/>
        <end position="27"/>
    </location>
</feature>
<dbReference type="InterPro" id="IPR050768">
    <property type="entry name" value="UPF0353/GerABKA_families"/>
</dbReference>
<evidence type="ECO:0000256" key="1">
    <source>
        <dbReference type="SAM" id="Phobius"/>
    </source>
</evidence>
<name>A0A1W1C3U3_9ZZZZ</name>
<dbReference type="PRINTS" id="PR00453">
    <property type="entry name" value="VWFADOMAIN"/>
</dbReference>
<keyword evidence="1" id="KW-1133">Transmembrane helix</keyword>
<gene>
    <name evidence="3" type="ORF">MNB_SV-12-356</name>
</gene>
<accession>A0A1W1C3U3</accession>
<sequence>MSQFNFEYPWAFALILIFVVCAKFCKVKGRSIYFPHLESLLVGSSRRSLLIVILKWLGIVTAIIALASPVITKEYSNSKREGRDIVLIIDSSESMRQDRFDENNMSKNRFEVIKDIASDFVSKRSQDRIGLVTFADIAFIASPLTFEKRFLQDIIGMQRLGVAGKRTAINDALAQTYNMLSNTKAKSKIAILLTDGIDNMSRVPLKDIKSLIEKSPVKLYTIGIGTSRDYDSKYLKELADAGKGQAYGARDAKSLSQIYAKIDKLEASKIEDKKFVKHTYLYIFPLFISIISLLLFIYIRNMRRG</sequence>
<organism evidence="3">
    <name type="scientific">hydrothermal vent metagenome</name>
    <dbReference type="NCBI Taxonomy" id="652676"/>
    <lineage>
        <taxon>unclassified sequences</taxon>
        <taxon>metagenomes</taxon>
        <taxon>ecological metagenomes</taxon>
    </lineage>
</organism>
<dbReference type="PANTHER" id="PTHR22550">
    <property type="entry name" value="SPORE GERMINATION PROTEIN"/>
    <property type="match status" value="1"/>
</dbReference>
<feature type="transmembrane region" description="Helical" evidence="1">
    <location>
        <begin position="280"/>
        <end position="299"/>
    </location>
</feature>
<dbReference type="InterPro" id="IPR036465">
    <property type="entry name" value="vWFA_dom_sf"/>
</dbReference>